<dbReference type="RefSeq" id="WP_159763379.1">
    <property type="nucleotide sequence ID" value="NZ_WUUT01000002.1"/>
</dbReference>
<dbReference type="AlphaFoldDB" id="A0A6B0T4Y0"/>
<accession>A0A6B0T4Y0</accession>
<proteinExistence type="predicted"/>
<organism evidence="2 3">
    <name type="scientific">Halovenus carboxidivorans</name>
    <dbReference type="NCBI Taxonomy" id="2692199"/>
    <lineage>
        <taxon>Archaea</taxon>
        <taxon>Methanobacteriati</taxon>
        <taxon>Methanobacteriota</taxon>
        <taxon>Stenosarchaea group</taxon>
        <taxon>Halobacteria</taxon>
        <taxon>Halobacteriales</taxon>
        <taxon>Haloarculaceae</taxon>
        <taxon>Halovenus</taxon>
    </lineage>
</organism>
<dbReference type="EMBL" id="WUUT01000002">
    <property type="protein sequence ID" value="MXR51236.1"/>
    <property type="molecule type" value="Genomic_DNA"/>
</dbReference>
<name>A0A6B0T4Y0_9EURY</name>
<feature type="region of interest" description="Disordered" evidence="1">
    <location>
        <begin position="20"/>
        <end position="42"/>
    </location>
</feature>
<dbReference type="PROSITE" id="PS51257">
    <property type="entry name" value="PROKAR_LIPOPROTEIN"/>
    <property type="match status" value="1"/>
</dbReference>
<evidence type="ECO:0000256" key="1">
    <source>
        <dbReference type="SAM" id="MobiDB-lite"/>
    </source>
</evidence>
<keyword evidence="3" id="KW-1185">Reference proteome</keyword>
<reference evidence="2 3" key="1">
    <citation type="submission" date="2019-12" db="EMBL/GenBank/DDBJ databases">
        <title>Isolation and characterization of three novel carbon monoxide-oxidizing members of Halobacteria from salione crusts and soils.</title>
        <authorList>
            <person name="Myers M.R."/>
            <person name="King G.M."/>
        </authorList>
    </citation>
    <scope>NUCLEOTIDE SEQUENCE [LARGE SCALE GENOMIC DNA]</scope>
    <source>
        <strain evidence="2 3">WSH3</strain>
    </source>
</reference>
<comment type="caution">
    <text evidence="2">The sequence shown here is derived from an EMBL/GenBank/DDBJ whole genome shotgun (WGS) entry which is preliminary data.</text>
</comment>
<dbReference type="Proteomes" id="UP000466535">
    <property type="component" value="Unassembled WGS sequence"/>
</dbReference>
<gene>
    <name evidence="2" type="ORF">GRX03_06415</name>
</gene>
<sequence length="141" mass="15302">MERRQFVFTLLLAVLGSGCARSSLSDNEDGDSESDERPDPSEDIFVTVSNRRSQRVVAGVVVLESRGRGSVITERSVLLDPGESTAIYTGITSPGDYPYEIYLDGELAFEATYNVGEFDVETGSNIDIGIEPDELDIGAED</sequence>
<evidence type="ECO:0000313" key="2">
    <source>
        <dbReference type="EMBL" id="MXR51236.1"/>
    </source>
</evidence>
<evidence type="ECO:0000313" key="3">
    <source>
        <dbReference type="Proteomes" id="UP000466535"/>
    </source>
</evidence>
<protein>
    <submittedName>
        <fullName evidence="2">Uncharacterized protein</fullName>
    </submittedName>
</protein>